<keyword evidence="2" id="KW-1185">Reference proteome</keyword>
<gene>
    <name evidence="1" type="ORF">Azoinq_09565</name>
</gene>
<reference evidence="1" key="1">
    <citation type="submission" date="2020-11" db="EMBL/GenBank/DDBJ databases">
        <title>Azospira inquinata sp. nov.</title>
        <authorList>
            <person name="Moe W.M."/>
            <person name="Mikes M.C."/>
        </authorList>
    </citation>
    <scope>NUCLEOTIDE SEQUENCE</scope>
    <source>
        <strain evidence="1">Azo-3</strain>
    </source>
</reference>
<evidence type="ECO:0000313" key="2">
    <source>
        <dbReference type="Proteomes" id="UP000683428"/>
    </source>
</evidence>
<proteinExistence type="predicted"/>
<dbReference type="AlphaFoldDB" id="A0A975SQ52"/>
<dbReference type="EMBL" id="CP064782">
    <property type="protein sequence ID" value="QWT50514.1"/>
    <property type="molecule type" value="Genomic_DNA"/>
</dbReference>
<sequence length="255" mass="29399">MDKCFVMQPFDGGVFDKRYEDVFTHAIKDAGLDPYRVDQDPKVSIPIRDIESGIRDSRICFAEITLDNPNVWFELGYAIAAGKEVVMVCSSERTTKFPFDVQHRSIIRYSTDSVRDFELLRKQIATKIKAILHREEQLPKVTELAKLNKIEGLDQHEIVCLAALAENLDHPDDHASAFQIKRDMERSGFTKIATTVAVKSLIQKELISYSRYDNFDGDSYIGYTPTEKGWAWVLQNQNRFMLRQPEKKEDNDIPF</sequence>
<protein>
    <submittedName>
        <fullName evidence="1">Uncharacterized protein</fullName>
    </submittedName>
</protein>
<dbReference type="Proteomes" id="UP000683428">
    <property type="component" value="Chromosome"/>
</dbReference>
<dbReference type="Gene3D" id="3.40.50.450">
    <property type="match status" value="1"/>
</dbReference>
<name>A0A975SQ52_9RHOO</name>
<accession>A0A975SQ52</accession>
<evidence type="ECO:0000313" key="1">
    <source>
        <dbReference type="EMBL" id="QWT50514.1"/>
    </source>
</evidence>
<dbReference type="KEGG" id="aiq:Azoinq_09565"/>
<organism evidence="1 2">
    <name type="scientific">Azospira inquinata</name>
    <dbReference type="NCBI Taxonomy" id="2785627"/>
    <lineage>
        <taxon>Bacteria</taxon>
        <taxon>Pseudomonadati</taxon>
        <taxon>Pseudomonadota</taxon>
        <taxon>Betaproteobacteria</taxon>
        <taxon>Rhodocyclales</taxon>
        <taxon>Rhodocyclaceae</taxon>
        <taxon>Azospira</taxon>
    </lineage>
</organism>